<keyword evidence="5" id="KW-0406">Ion transport</keyword>
<feature type="compositionally biased region" description="Basic and acidic residues" evidence="6">
    <location>
        <begin position="124"/>
        <end position="224"/>
    </location>
</feature>
<evidence type="ECO:0000313" key="8">
    <source>
        <dbReference type="EMBL" id="NUB44634.1"/>
    </source>
</evidence>
<dbReference type="InterPro" id="IPR050492">
    <property type="entry name" value="Bact_metal-bind_prot9"/>
</dbReference>
<comment type="similarity">
    <text evidence="1">Belongs to the bacterial solute-binding protein 9 family.</text>
</comment>
<keyword evidence="5" id="KW-0862">Zinc</keyword>
<dbReference type="RefSeq" id="WP_152825877.1">
    <property type="nucleotide sequence ID" value="NZ_WHUT02000005.1"/>
</dbReference>
<evidence type="ECO:0000256" key="2">
    <source>
        <dbReference type="ARBA" id="ARBA00015915"/>
    </source>
</evidence>
<sequence>MRYTISLRRASLPMATLLATAAPALADVPRVVTDMPPVHALVAGVMGDLGQPELLLDRGANAHAFQLRPSQAQALADAGLVVWIGPEMTPWLDRAVDSLGSGIPQLRLLAVPGTLTLAYGEDEHDHGAEAGHDDHGTDDHAAGEAHGHEHAEAAEEADAHEGHAHDAEEHEDHAENGDHAGHDDHAEGEHAGHDDHDHEEHAEGDDHAEGDHAGHDGHSHDGTDPHAWLDPANAAVWMQAIAVELGRLDPENAATYAANAATEATKLQALDAEVAGILAPAQGKPFVVFHDAYRYFTGHYGLTVAGSVALGDAASPGAARLAELRGTMQDGGALCIFPEAQHDPKLVAQMAEATGARLGGTLDPEGSQMEPGAGLYAALLRDLATTITDCVTKG</sequence>
<proteinExistence type="inferred from homology"/>
<protein>
    <recommendedName>
        <fullName evidence="2">High-affinity zinc uptake system protein ZnuA</fullName>
    </recommendedName>
</protein>
<dbReference type="InterPro" id="IPR006127">
    <property type="entry name" value="ZnuA-like"/>
</dbReference>
<comment type="caution">
    <text evidence="8">The sequence shown here is derived from an EMBL/GenBank/DDBJ whole genome shotgun (WGS) entry which is preliminary data.</text>
</comment>
<name>A0A8X8GUL0_9RHOB</name>
<keyword evidence="9" id="KW-1185">Reference proteome</keyword>
<dbReference type="PANTHER" id="PTHR42953:SF3">
    <property type="entry name" value="HIGH-AFFINITY ZINC UPTAKE SYSTEM PROTEIN ZNUA"/>
    <property type="match status" value="1"/>
</dbReference>
<accession>A0A8X8GUL0</accession>
<dbReference type="Proteomes" id="UP000484076">
    <property type="component" value="Unassembled WGS sequence"/>
</dbReference>
<evidence type="ECO:0000256" key="4">
    <source>
        <dbReference type="ARBA" id="ARBA00022729"/>
    </source>
</evidence>
<dbReference type="GO" id="GO:0046872">
    <property type="term" value="F:metal ion binding"/>
    <property type="evidence" value="ECO:0007669"/>
    <property type="project" value="InterPro"/>
</dbReference>
<evidence type="ECO:0000313" key="9">
    <source>
        <dbReference type="Proteomes" id="UP000484076"/>
    </source>
</evidence>
<dbReference type="Gene3D" id="3.40.50.1980">
    <property type="entry name" value="Nitrogenase molybdenum iron protein domain"/>
    <property type="match status" value="3"/>
</dbReference>
<organism evidence="8 9">
    <name type="scientific">Fertoeibacter niger</name>
    <dbReference type="NCBI Taxonomy" id="2656921"/>
    <lineage>
        <taxon>Bacteria</taxon>
        <taxon>Pseudomonadati</taxon>
        <taxon>Pseudomonadota</taxon>
        <taxon>Alphaproteobacteria</taxon>
        <taxon>Rhodobacterales</taxon>
        <taxon>Paracoccaceae</taxon>
        <taxon>Fertoeibacter</taxon>
    </lineage>
</organism>
<evidence type="ECO:0000256" key="6">
    <source>
        <dbReference type="SAM" id="MobiDB-lite"/>
    </source>
</evidence>
<evidence type="ECO:0000256" key="7">
    <source>
        <dbReference type="SAM" id="SignalP"/>
    </source>
</evidence>
<dbReference type="GO" id="GO:0006829">
    <property type="term" value="P:zinc ion transport"/>
    <property type="evidence" value="ECO:0007669"/>
    <property type="project" value="UniProtKB-KW"/>
</dbReference>
<evidence type="ECO:0000256" key="3">
    <source>
        <dbReference type="ARBA" id="ARBA00022448"/>
    </source>
</evidence>
<feature type="chain" id="PRO_5036444706" description="High-affinity zinc uptake system protein ZnuA" evidence="7">
    <location>
        <begin position="27"/>
        <end position="394"/>
    </location>
</feature>
<evidence type="ECO:0000256" key="5">
    <source>
        <dbReference type="ARBA" id="ARBA00022906"/>
    </source>
</evidence>
<evidence type="ECO:0000256" key="1">
    <source>
        <dbReference type="ARBA" id="ARBA00011028"/>
    </source>
</evidence>
<feature type="signal peptide" evidence="7">
    <location>
        <begin position="1"/>
        <end position="26"/>
    </location>
</feature>
<dbReference type="EMBL" id="WHUT02000005">
    <property type="protein sequence ID" value="NUB44634.1"/>
    <property type="molecule type" value="Genomic_DNA"/>
</dbReference>
<keyword evidence="3" id="KW-0813">Transport</keyword>
<dbReference type="Pfam" id="PF01297">
    <property type="entry name" value="ZnuA"/>
    <property type="match status" value="1"/>
</dbReference>
<dbReference type="PANTHER" id="PTHR42953">
    <property type="entry name" value="HIGH-AFFINITY ZINC UPTAKE SYSTEM PROTEIN ZNUA-RELATED"/>
    <property type="match status" value="1"/>
</dbReference>
<feature type="region of interest" description="Disordered" evidence="6">
    <location>
        <begin position="124"/>
        <end position="227"/>
    </location>
</feature>
<reference evidence="8" key="1">
    <citation type="submission" date="2020-05" db="EMBL/GenBank/DDBJ databases">
        <title>Fertoebacter nigrum gen. nov., sp. nov., a new member of the family Rhodobacteraceae.</title>
        <authorList>
            <person name="Szuroczki S."/>
            <person name="Abbaszade G."/>
            <person name="Buni D."/>
            <person name="Schumann P."/>
            <person name="Toth E."/>
        </authorList>
    </citation>
    <scope>NUCLEOTIDE SEQUENCE</scope>
    <source>
        <strain evidence="8">RG-N-1a</strain>
    </source>
</reference>
<gene>
    <name evidence="8" type="ORF">GEU84_009590</name>
</gene>
<dbReference type="SUPFAM" id="SSF53807">
    <property type="entry name" value="Helical backbone' metal receptor"/>
    <property type="match status" value="1"/>
</dbReference>
<keyword evidence="5" id="KW-0864">Zinc transport</keyword>
<dbReference type="AlphaFoldDB" id="A0A8X8GUL0"/>
<keyword evidence="4 7" id="KW-0732">Signal</keyword>